<feature type="transmembrane region" description="Helical" evidence="8">
    <location>
        <begin position="285"/>
        <end position="307"/>
    </location>
</feature>
<keyword evidence="10" id="KW-1185">Reference proteome</keyword>
<feature type="transmembrane region" description="Helical" evidence="8">
    <location>
        <begin position="230"/>
        <end position="253"/>
    </location>
</feature>
<reference evidence="9 10" key="1">
    <citation type="journal article" date="2019" name="Anaerobe">
        <title>Detection of Robinsoniella peoriensis in multiple bone samples of a trauma patient.</title>
        <authorList>
            <person name="Schrottner P."/>
            <person name="Hartwich K."/>
            <person name="Bunk B."/>
            <person name="Schober I."/>
            <person name="Helbig S."/>
            <person name="Rudolph W.W."/>
            <person name="Gunzer F."/>
        </authorList>
    </citation>
    <scope>NUCLEOTIDE SEQUENCE [LARGE SCALE GENOMIC DNA]</scope>
    <source>
        <strain evidence="9 10">DSM 106044</strain>
    </source>
</reference>
<evidence type="ECO:0000313" key="10">
    <source>
        <dbReference type="Proteomes" id="UP000306509"/>
    </source>
</evidence>
<dbReference type="PANTHER" id="PTHR36838:SF1">
    <property type="entry name" value="SLR1864 PROTEIN"/>
    <property type="match status" value="1"/>
</dbReference>
<dbReference type="RefSeq" id="WP_044293780.1">
    <property type="nucleotide sequence ID" value="NZ_CABMJZ010000021.1"/>
</dbReference>
<feature type="transmembrane region" description="Helical" evidence="8">
    <location>
        <begin position="100"/>
        <end position="119"/>
    </location>
</feature>
<dbReference type="PANTHER" id="PTHR36838">
    <property type="entry name" value="AUXIN EFFLUX CARRIER FAMILY PROTEIN"/>
    <property type="match status" value="1"/>
</dbReference>
<name>A0A4V6HS13_9FIRM</name>
<evidence type="ECO:0000256" key="6">
    <source>
        <dbReference type="ARBA" id="ARBA00022989"/>
    </source>
</evidence>
<keyword evidence="5 8" id="KW-0812">Transmembrane</keyword>
<keyword evidence="6 8" id="KW-1133">Transmembrane helix</keyword>
<evidence type="ECO:0000256" key="8">
    <source>
        <dbReference type="SAM" id="Phobius"/>
    </source>
</evidence>
<dbReference type="GO" id="GO:0005886">
    <property type="term" value="C:plasma membrane"/>
    <property type="evidence" value="ECO:0007669"/>
    <property type="project" value="UniProtKB-SubCell"/>
</dbReference>
<evidence type="ECO:0000256" key="7">
    <source>
        <dbReference type="ARBA" id="ARBA00023136"/>
    </source>
</evidence>
<feature type="transmembrane region" description="Helical" evidence="8">
    <location>
        <begin position="131"/>
        <end position="149"/>
    </location>
</feature>
<dbReference type="Proteomes" id="UP000306509">
    <property type="component" value="Unassembled WGS sequence"/>
</dbReference>
<accession>A0A4V6HS13</accession>
<dbReference type="GO" id="GO:0055085">
    <property type="term" value="P:transmembrane transport"/>
    <property type="evidence" value="ECO:0007669"/>
    <property type="project" value="InterPro"/>
</dbReference>
<feature type="transmembrane region" description="Helical" evidence="8">
    <location>
        <begin position="259"/>
        <end position="278"/>
    </location>
</feature>
<feature type="transmembrane region" description="Helical" evidence="8">
    <location>
        <begin position="199"/>
        <end position="218"/>
    </location>
</feature>
<feature type="transmembrane region" description="Helical" evidence="8">
    <location>
        <begin position="74"/>
        <end position="93"/>
    </location>
</feature>
<feature type="transmembrane region" description="Helical" evidence="8">
    <location>
        <begin position="6"/>
        <end position="28"/>
    </location>
</feature>
<dbReference type="OrthoDB" id="9798064at2"/>
<evidence type="ECO:0000256" key="3">
    <source>
        <dbReference type="ARBA" id="ARBA00022448"/>
    </source>
</evidence>
<evidence type="ECO:0000256" key="2">
    <source>
        <dbReference type="ARBA" id="ARBA00010145"/>
    </source>
</evidence>
<evidence type="ECO:0000313" key="9">
    <source>
        <dbReference type="EMBL" id="TLD01178.1"/>
    </source>
</evidence>
<keyword evidence="7 8" id="KW-0472">Membrane</keyword>
<dbReference type="STRING" id="180332.GCA_000797495_04905"/>
<keyword evidence="4" id="KW-1003">Cell membrane</keyword>
<dbReference type="EMBL" id="QGQD01000043">
    <property type="protein sequence ID" value="TLD01178.1"/>
    <property type="molecule type" value="Genomic_DNA"/>
</dbReference>
<dbReference type="Gene3D" id="1.20.1530.20">
    <property type="match status" value="2"/>
</dbReference>
<dbReference type="InterPro" id="IPR004776">
    <property type="entry name" value="Mem_transp_PIN-like"/>
</dbReference>
<comment type="similarity">
    <text evidence="2">Belongs to the auxin efflux carrier (TC 2.A.69) family.</text>
</comment>
<evidence type="ECO:0000256" key="4">
    <source>
        <dbReference type="ARBA" id="ARBA00022475"/>
    </source>
</evidence>
<comment type="caution">
    <text evidence="9">The sequence shown here is derived from an EMBL/GenBank/DDBJ whole genome shotgun (WGS) entry which is preliminary data.</text>
</comment>
<evidence type="ECO:0000256" key="1">
    <source>
        <dbReference type="ARBA" id="ARBA00004651"/>
    </source>
</evidence>
<dbReference type="InterPro" id="IPR038770">
    <property type="entry name" value="Na+/solute_symporter_sf"/>
</dbReference>
<comment type="subcellular location">
    <subcellularLocation>
        <location evidence="1">Cell membrane</location>
        <topology evidence="1">Multi-pass membrane protein</topology>
    </subcellularLocation>
</comment>
<feature type="transmembrane region" description="Helical" evidence="8">
    <location>
        <begin position="169"/>
        <end position="187"/>
    </location>
</feature>
<keyword evidence="3" id="KW-0813">Transport</keyword>
<dbReference type="Pfam" id="PF03547">
    <property type="entry name" value="Mem_trans"/>
    <property type="match status" value="1"/>
</dbReference>
<protein>
    <submittedName>
        <fullName evidence="9">Auxin efflux carrier</fullName>
    </submittedName>
</protein>
<organism evidence="9 10">
    <name type="scientific">Robinsoniella peoriensis</name>
    <dbReference type="NCBI Taxonomy" id="180332"/>
    <lineage>
        <taxon>Bacteria</taxon>
        <taxon>Bacillati</taxon>
        <taxon>Bacillota</taxon>
        <taxon>Clostridia</taxon>
        <taxon>Lachnospirales</taxon>
        <taxon>Lachnospiraceae</taxon>
        <taxon>Robinsoniella</taxon>
    </lineage>
</organism>
<gene>
    <name evidence="9" type="ORF">DSM106044_01970</name>
</gene>
<dbReference type="AlphaFoldDB" id="A0A4V6HS13"/>
<evidence type="ECO:0000256" key="5">
    <source>
        <dbReference type="ARBA" id="ARBA00022692"/>
    </source>
</evidence>
<proteinExistence type="inferred from homology"/>
<sequence>MLWNSIQSVLSLLIMIGIGWVIAGRAWFGKTGMDVCSKFCVKIAIPCYMFYNVLTTCKDREELLRIVTKLPIPVMVILVCLGISVLLAGLFRVSASRRGVFINAVTFSNTTIVGFPVIIALMGEKALSDAMVYYMANTTLFWTLGTWLLRRDSGEKTKYGWKKEIKNIFSPPLVGFLLGVAVVLLKINLPDFLMSSISYVKQSTTALSMVFIGSVIRMTDRREIRFSRELVMILAGRFIIAPAIMFGLCLLLPIDSQLQLVFCIMTIMPAMTQLGIMAKESGSDYSFASVVITVTTVLAMAAIPLYMQIFGSAFGVS</sequence>